<dbReference type="EMBL" id="AMPZ03000001">
    <property type="protein sequence ID" value="KAH9595875.1"/>
    <property type="molecule type" value="Genomic_DNA"/>
</dbReference>
<keyword evidence="3" id="KW-1185">Reference proteome</keyword>
<evidence type="ECO:0000313" key="3">
    <source>
        <dbReference type="Proteomes" id="UP000471633"/>
    </source>
</evidence>
<evidence type="ECO:0000256" key="1">
    <source>
        <dbReference type="SAM" id="MobiDB-lite"/>
    </source>
</evidence>
<dbReference type="AlphaFoldDB" id="A0A922LXZ8"/>
<feature type="compositionally biased region" description="Basic and acidic residues" evidence="1">
    <location>
        <begin position="70"/>
        <end position="80"/>
    </location>
</feature>
<evidence type="ECO:0000313" key="2">
    <source>
        <dbReference type="EMBL" id="KAH9595875.1"/>
    </source>
</evidence>
<gene>
    <name evidence="2" type="ORF">MS3_00001759</name>
</gene>
<organism evidence="2 3">
    <name type="scientific">Schistosoma haematobium</name>
    <name type="common">Blood fluke</name>
    <dbReference type="NCBI Taxonomy" id="6185"/>
    <lineage>
        <taxon>Eukaryota</taxon>
        <taxon>Metazoa</taxon>
        <taxon>Spiralia</taxon>
        <taxon>Lophotrochozoa</taxon>
        <taxon>Platyhelminthes</taxon>
        <taxon>Trematoda</taxon>
        <taxon>Digenea</taxon>
        <taxon>Strigeidida</taxon>
        <taxon>Schistosomatoidea</taxon>
        <taxon>Schistosomatidae</taxon>
        <taxon>Schistosoma</taxon>
    </lineage>
</organism>
<feature type="region of interest" description="Disordered" evidence="1">
    <location>
        <begin position="59"/>
        <end position="80"/>
    </location>
</feature>
<dbReference type="Proteomes" id="UP000471633">
    <property type="component" value="Unassembled WGS sequence"/>
</dbReference>
<dbReference type="CTD" id="24592214"/>
<accession>A0A922LXZ8</accession>
<dbReference type="PANTHER" id="PTHR33327">
    <property type="entry name" value="ENDONUCLEASE"/>
    <property type="match status" value="1"/>
</dbReference>
<dbReference type="KEGG" id="shx:MS3_00001759"/>
<reference evidence="2" key="4">
    <citation type="journal article" date="2022" name="PLoS Pathog.">
        <title>Chromosome-level genome of Schistosoma haematobium underpins genome-wide explorations of molecular variation.</title>
        <authorList>
            <person name="Stroehlein A.J."/>
            <person name="Korhonen P.K."/>
            <person name="Lee V.V."/>
            <person name="Ralph S.A."/>
            <person name="Mentink-Kane M."/>
            <person name="You H."/>
            <person name="McManus D.P."/>
            <person name="Tchuente L.T."/>
            <person name="Stothard J.R."/>
            <person name="Kaur P."/>
            <person name="Dudchenko O."/>
            <person name="Aiden E.L."/>
            <person name="Yang B."/>
            <person name="Yang H."/>
            <person name="Emery A.M."/>
            <person name="Webster B.L."/>
            <person name="Brindley P.J."/>
            <person name="Rollinson D."/>
            <person name="Chang B.C.H."/>
            <person name="Gasser R.B."/>
            <person name="Young N.D."/>
        </authorList>
    </citation>
    <scope>NUCLEOTIDE SEQUENCE</scope>
</reference>
<proteinExistence type="predicted"/>
<reference evidence="2" key="3">
    <citation type="submission" date="2021-06" db="EMBL/GenBank/DDBJ databases">
        <title>Chromosome-level genome assembly for S. haematobium.</title>
        <authorList>
            <person name="Stroehlein A.J."/>
        </authorList>
    </citation>
    <scope>NUCLEOTIDE SEQUENCE</scope>
</reference>
<dbReference type="GeneID" id="24592214"/>
<dbReference type="RefSeq" id="XP_051074685.1">
    <property type="nucleotide sequence ID" value="XM_051209245.1"/>
</dbReference>
<reference evidence="2" key="2">
    <citation type="journal article" date="2019" name="Gigascience">
        <title>High-quality Schistosoma haematobium genome achieved by single-molecule and long-range sequencing.</title>
        <authorList>
            <person name="Stroehlein A.J."/>
            <person name="Korhonen P.K."/>
            <person name="Chong T.M."/>
            <person name="Lim Y.L."/>
            <person name="Chan K.G."/>
            <person name="Webster B."/>
            <person name="Rollinson D."/>
            <person name="Brindley P.J."/>
            <person name="Gasser R.B."/>
            <person name="Young N.D."/>
        </authorList>
    </citation>
    <scope>NUCLEOTIDE SEQUENCE</scope>
</reference>
<sequence>MKTLTPPSFKLIPFWPDNTEAWFCHSEADYHKHGLTDPRAQLAVVKALPIDFNRHVTPSMSTSDVSEPYETLKRSTPKSRDLTDRQSLDQLFHNIDLQYDSATDMLLRMREVISRQILDDGLFRQIFLSMLPQKGQAVLVSFQNNAVNELAASADRILRITRISNAGVCLVKEKPQTTRDDITEFRHTLTHYLRIRHDLWKFFSKLQKPPQLCELQTNRHEKCFEKPPSLRALTATLAGKHGRLFYITDMTAEVLYLGNTGAEVGVFSANSNNQLLEAVFKLQVASGKPVAIYGKRYVYLSVDLRKPIHWIFLVADVSVSIIGINLLHHNLSPLTTKHTIDPYYQQILTKHPEIYQAQSELPCVTNNVVHHITTTGPPVFLKAYQLAPEKPRSAINEFGHTIDLGIISPSNSP</sequence>
<name>A0A922LXZ8_SCHHA</name>
<dbReference type="PANTHER" id="PTHR33327:SF3">
    <property type="entry name" value="RNA-DIRECTED DNA POLYMERASE"/>
    <property type="match status" value="1"/>
</dbReference>
<comment type="caution">
    <text evidence="2">The sequence shown here is derived from an EMBL/GenBank/DDBJ whole genome shotgun (WGS) entry which is preliminary data.</text>
</comment>
<protein>
    <submittedName>
        <fullName evidence="2">Uncharacterized protein</fullName>
    </submittedName>
</protein>
<reference evidence="2" key="1">
    <citation type="journal article" date="2012" name="Nat. Genet.">
        <title>Whole-genome sequence of Schistosoma haematobium.</title>
        <authorList>
            <person name="Young N.D."/>
            <person name="Jex A.R."/>
            <person name="Li B."/>
            <person name="Liu S."/>
            <person name="Yang L."/>
            <person name="Xiong Z."/>
            <person name="Li Y."/>
            <person name="Cantacessi C."/>
            <person name="Hall R.S."/>
            <person name="Xu X."/>
            <person name="Chen F."/>
            <person name="Wu X."/>
            <person name="Zerlotini A."/>
            <person name="Oliveira G."/>
            <person name="Hofmann A."/>
            <person name="Zhang G."/>
            <person name="Fang X."/>
            <person name="Kang Y."/>
            <person name="Campbell B.E."/>
            <person name="Loukas A."/>
            <person name="Ranganathan S."/>
            <person name="Rollinson D."/>
            <person name="Rinaldi G."/>
            <person name="Brindley P.J."/>
            <person name="Yang H."/>
            <person name="Wang J."/>
            <person name="Wang J."/>
            <person name="Gasser R.B."/>
        </authorList>
    </citation>
    <scope>NUCLEOTIDE SEQUENCE</scope>
</reference>